<sequence>MLTEPRYSAAADVNRYVDIAHFTIALFTPSGNLLRSLLLTFNEFSLLCDDRSVASYAGAITVYGGPILYLIVQTILLMLFLIWWDSGWKPAFLVKVAHKHKDVEQTEDVDHEVFTEAARIDSCTDELRVSHVTKVYGDNLAVDDITFGVPHGEVFALLGPNGAGKSTTISMVRGDIRPTLSEGDIMIEEQSIVRHRAAARNHLGVVPQFDAMDAMTTTEHLRFYARARGVKNVEHNVEQVLNAVGLASYRNRMAAKLSGGNKRKLSLGIALIGNPSVLLVDEGSSGMDAAAKRIMWRTLSSVSAGRSLVLTTHSMEEADALADRVGIMAKRMLALGTSDTLRKRHGDAYYVHLIHKDAPFTSEEDMASLKAWILSTFPYASVEERSFHGQIRFSVPNRASSPPPDYSSSSDKKDATTTVISTEHGYSGRDGISALFEALEMNKEKLGMEFYAVSQATLDQVFLNIVTKHNVEEENYRQEHQTKLGAWGKFKAGAKKLYHDA</sequence>
<comment type="caution">
    <text evidence="1">The sequence shown here is derived from an EMBL/GenBank/DDBJ whole genome shotgun (WGS) entry which is preliminary data.</text>
</comment>
<organism evidence="1 2">
    <name type="scientific">Zalaria obscura</name>
    <dbReference type="NCBI Taxonomy" id="2024903"/>
    <lineage>
        <taxon>Eukaryota</taxon>
        <taxon>Fungi</taxon>
        <taxon>Dikarya</taxon>
        <taxon>Ascomycota</taxon>
        <taxon>Pezizomycotina</taxon>
        <taxon>Dothideomycetes</taxon>
        <taxon>Dothideomycetidae</taxon>
        <taxon>Dothideales</taxon>
        <taxon>Zalariaceae</taxon>
        <taxon>Zalaria</taxon>
    </lineage>
</organism>
<accession>A0ACC3S734</accession>
<proteinExistence type="predicted"/>
<evidence type="ECO:0000313" key="2">
    <source>
        <dbReference type="Proteomes" id="UP001320706"/>
    </source>
</evidence>
<dbReference type="Proteomes" id="UP001320706">
    <property type="component" value="Unassembled WGS sequence"/>
</dbReference>
<name>A0ACC3S734_9PEZI</name>
<reference evidence="1" key="1">
    <citation type="submission" date="2024-02" db="EMBL/GenBank/DDBJ databases">
        <title>Metagenome Assembled Genome of Zalaria obscura JY119.</title>
        <authorList>
            <person name="Vighnesh L."/>
            <person name="Jagadeeshwari U."/>
            <person name="Venkata Ramana C."/>
            <person name="Sasikala C."/>
        </authorList>
    </citation>
    <scope>NUCLEOTIDE SEQUENCE</scope>
    <source>
        <strain evidence="1">JY119</strain>
    </source>
</reference>
<gene>
    <name evidence="1" type="ORF">M8818_005929</name>
</gene>
<keyword evidence="2" id="KW-1185">Reference proteome</keyword>
<protein>
    <submittedName>
        <fullName evidence="1">Uncharacterized protein</fullName>
    </submittedName>
</protein>
<evidence type="ECO:0000313" key="1">
    <source>
        <dbReference type="EMBL" id="KAK8200615.1"/>
    </source>
</evidence>
<dbReference type="EMBL" id="JAMKPW020000038">
    <property type="protein sequence ID" value="KAK8200615.1"/>
    <property type="molecule type" value="Genomic_DNA"/>
</dbReference>